<evidence type="ECO:0000256" key="2">
    <source>
        <dbReference type="ARBA" id="ARBA00022908"/>
    </source>
</evidence>
<evidence type="ECO:0000259" key="5">
    <source>
        <dbReference type="PROSITE" id="PS51898"/>
    </source>
</evidence>
<accession>A0ABW0QDP2</accession>
<dbReference type="InterPro" id="IPR011010">
    <property type="entry name" value="DNA_brk_join_enz"/>
</dbReference>
<evidence type="ECO:0000313" key="7">
    <source>
        <dbReference type="Proteomes" id="UP001596084"/>
    </source>
</evidence>
<dbReference type="CDD" id="cd00397">
    <property type="entry name" value="DNA_BRE_C"/>
    <property type="match status" value="1"/>
</dbReference>
<evidence type="ECO:0000313" key="6">
    <source>
        <dbReference type="EMBL" id="MFC5521792.1"/>
    </source>
</evidence>
<dbReference type="Proteomes" id="UP001596084">
    <property type="component" value="Unassembled WGS sequence"/>
</dbReference>
<comment type="subcellular location">
    <subcellularLocation>
        <location evidence="1">Cytoplasm</location>
    </subcellularLocation>
</comment>
<dbReference type="PROSITE" id="PS51898">
    <property type="entry name" value="TYR_RECOMBINASE"/>
    <property type="match status" value="1"/>
</dbReference>
<dbReference type="RefSeq" id="WP_068835260.1">
    <property type="nucleotide sequence ID" value="NZ_JBHSMX010000020.1"/>
</dbReference>
<protein>
    <submittedName>
        <fullName evidence="6">Tyrosine-type recombinase/integrase</fullName>
    </submittedName>
</protein>
<dbReference type="Gene3D" id="1.10.443.10">
    <property type="entry name" value="Intergrase catalytic core"/>
    <property type="match status" value="1"/>
</dbReference>
<keyword evidence="4" id="KW-0233">DNA recombination</keyword>
<dbReference type="SUPFAM" id="SSF56349">
    <property type="entry name" value="DNA breaking-rejoining enzymes"/>
    <property type="match status" value="1"/>
</dbReference>
<dbReference type="PANTHER" id="PTHR30349">
    <property type="entry name" value="PHAGE INTEGRASE-RELATED"/>
    <property type="match status" value="1"/>
</dbReference>
<dbReference type="InterPro" id="IPR002104">
    <property type="entry name" value="Integrase_catalytic"/>
</dbReference>
<evidence type="ECO:0000256" key="3">
    <source>
        <dbReference type="ARBA" id="ARBA00023125"/>
    </source>
</evidence>
<evidence type="ECO:0000256" key="1">
    <source>
        <dbReference type="ARBA" id="ARBA00004496"/>
    </source>
</evidence>
<name>A0ABW0QDP2_9BURK</name>
<reference evidence="7" key="1">
    <citation type="journal article" date="2019" name="Int. J. Syst. Evol. Microbiol.">
        <title>The Global Catalogue of Microorganisms (GCM) 10K type strain sequencing project: providing services to taxonomists for standard genome sequencing and annotation.</title>
        <authorList>
            <consortium name="The Broad Institute Genomics Platform"/>
            <consortium name="The Broad Institute Genome Sequencing Center for Infectious Disease"/>
            <person name="Wu L."/>
            <person name="Ma J."/>
        </authorList>
    </citation>
    <scope>NUCLEOTIDE SEQUENCE [LARGE SCALE GENOMIC DNA]</scope>
    <source>
        <strain evidence="7">CGMCC 4.7277</strain>
    </source>
</reference>
<evidence type="ECO:0000256" key="4">
    <source>
        <dbReference type="ARBA" id="ARBA00023172"/>
    </source>
</evidence>
<dbReference type="Gene3D" id="1.10.150.130">
    <property type="match status" value="1"/>
</dbReference>
<organism evidence="6 7">
    <name type="scientific">Polaromonas jejuensis</name>
    <dbReference type="NCBI Taxonomy" id="457502"/>
    <lineage>
        <taxon>Bacteria</taxon>
        <taxon>Pseudomonadati</taxon>
        <taxon>Pseudomonadota</taxon>
        <taxon>Betaproteobacteria</taxon>
        <taxon>Burkholderiales</taxon>
        <taxon>Comamonadaceae</taxon>
        <taxon>Polaromonas</taxon>
    </lineage>
</organism>
<keyword evidence="2" id="KW-0229">DNA integration</keyword>
<dbReference type="InterPro" id="IPR050090">
    <property type="entry name" value="Tyrosine_recombinase_XerCD"/>
</dbReference>
<comment type="caution">
    <text evidence="6">The sequence shown here is derived from an EMBL/GenBank/DDBJ whole genome shotgun (WGS) entry which is preliminary data.</text>
</comment>
<dbReference type="Pfam" id="PF00589">
    <property type="entry name" value="Phage_integrase"/>
    <property type="match status" value="1"/>
</dbReference>
<keyword evidence="3" id="KW-0238">DNA-binding</keyword>
<dbReference type="InterPro" id="IPR013762">
    <property type="entry name" value="Integrase-like_cat_sf"/>
</dbReference>
<keyword evidence="7" id="KW-1185">Reference proteome</keyword>
<feature type="domain" description="Tyr recombinase" evidence="5">
    <location>
        <begin position="165"/>
        <end position="370"/>
    </location>
</feature>
<dbReference type="PANTHER" id="PTHR30349:SF77">
    <property type="entry name" value="TYROSINE RECOMBINASE XERC"/>
    <property type="match status" value="1"/>
</dbReference>
<gene>
    <name evidence="6" type="ORF">ACFPP7_12855</name>
</gene>
<dbReference type="InterPro" id="IPR010998">
    <property type="entry name" value="Integrase_recombinase_N"/>
</dbReference>
<dbReference type="EMBL" id="JBHSMX010000020">
    <property type="protein sequence ID" value="MFC5521792.1"/>
    <property type="molecule type" value="Genomic_DNA"/>
</dbReference>
<proteinExistence type="predicted"/>
<sequence>MHLIEATEDFKIAGRPKPGFPIVLWEDMRSCSEANTFLRYYLARGAIESKKSWGSVGRAMYDYFGFLEAHELSWDDVDRGEDKTLVAAYRDYCFEIAKLSRNTVRQRVLYVCEFYEFSKRKGWIRSLPYEYEDRRVIHTGALLAHTDASGGKVSVRSVMPRTQKDLPKFLNKEQVNNLLGVAENTHHKMIIRMALQTGLRREELASFPLAYVFDPDAAGIKERNVRVTLDPQDGTGMRTKGSRSRVIYISRRLMRDLHHYIVHWRGERASLSTEPQKPLFLNQAGQPWAEDGKGIEAMVRKVGAKASIKTHPHMLRHTYATHTLVALQRHRGDTRIEPLVFVQKQLGHASITTTMIYLHLINELADDAVLAYDDELNNWTDGQL</sequence>